<dbReference type="SUPFAM" id="SSF54695">
    <property type="entry name" value="POZ domain"/>
    <property type="match status" value="1"/>
</dbReference>
<dbReference type="EMBL" id="KI517385">
    <property type="protein sequence ID" value="ESQ52731.1"/>
    <property type="molecule type" value="Genomic_DNA"/>
</dbReference>
<protein>
    <recommendedName>
        <fullName evidence="3">BTB domain-containing protein</fullName>
    </recommendedName>
</protein>
<gene>
    <name evidence="4" type="ORF">EUTSA_v10017538mg</name>
</gene>
<dbReference type="Gene3D" id="1.25.40.420">
    <property type="match status" value="1"/>
</dbReference>
<dbReference type="UniPathway" id="UPA00143"/>
<dbReference type="CDD" id="cd14733">
    <property type="entry name" value="BACK"/>
    <property type="match status" value="1"/>
</dbReference>
<dbReference type="Proteomes" id="UP000030689">
    <property type="component" value="Unassembled WGS sequence"/>
</dbReference>
<dbReference type="OrthoDB" id="6359943at2759"/>
<dbReference type="PANTHER" id="PTHR47274:SF6">
    <property type="entry name" value="GENOME ASSEMBLY, CHROMOSOME: A04"/>
    <property type="match status" value="1"/>
</dbReference>
<dbReference type="InterPro" id="IPR011333">
    <property type="entry name" value="SKP1/BTB/POZ_sf"/>
</dbReference>
<evidence type="ECO:0000313" key="4">
    <source>
        <dbReference type="EMBL" id="ESQ52731.1"/>
    </source>
</evidence>
<accession>V4P0E6</accession>
<comment type="pathway">
    <text evidence="2">Protein modification; protein ubiquitination.</text>
</comment>
<dbReference type="SMART" id="SM00225">
    <property type="entry name" value="BTB"/>
    <property type="match status" value="1"/>
</dbReference>
<dbReference type="Gene3D" id="3.30.710.10">
    <property type="entry name" value="Potassium Channel Kv1.1, Chain A"/>
    <property type="match status" value="1"/>
</dbReference>
<name>V4P0E6_EUTSA</name>
<dbReference type="InterPro" id="IPR000210">
    <property type="entry name" value="BTB/POZ_dom"/>
</dbReference>
<keyword evidence="5" id="KW-1185">Reference proteome</keyword>
<feature type="domain" description="BTB" evidence="3">
    <location>
        <begin position="26"/>
        <end position="96"/>
    </location>
</feature>
<dbReference type="InterPro" id="IPR044784">
    <property type="entry name" value="At1g01640-like"/>
</dbReference>
<reference evidence="4 5" key="1">
    <citation type="journal article" date="2013" name="Front. Plant Sci.">
        <title>The Reference Genome of the Halophytic Plant Eutrema salsugineum.</title>
        <authorList>
            <person name="Yang R."/>
            <person name="Jarvis D.E."/>
            <person name="Chen H."/>
            <person name="Beilstein M.A."/>
            <person name="Grimwood J."/>
            <person name="Jenkins J."/>
            <person name="Shu S."/>
            <person name="Prochnik S."/>
            <person name="Xin M."/>
            <person name="Ma C."/>
            <person name="Schmutz J."/>
            <person name="Wing R.A."/>
            <person name="Mitchell-Olds T."/>
            <person name="Schumaker K.S."/>
            <person name="Wang X."/>
        </authorList>
    </citation>
    <scope>NUCLEOTIDE SEQUENCE [LARGE SCALE GENOMIC DNA]</scope>
</reference>
<dbReference type="Pfam" id="PF00651">
    <property type="entry name" value="BTB"/>
    <property type="match status" value="1"/>
</dbReference>
<dbReference type="Gramene" id="ESQ52731">
    <property type="protein sequence ID" value="ESQ52731"/>
    <property type="gene ID" value="EUTSA_v10017538mg"/>
</dbReference>
<dbReference type="KEGG" id="eus:EUTSA_v10017538mg"/>
<proteinExistence type="predicted"/>
<dbReference type="GO" id="GO:0016567">
    <property type="term" value="P:protein ubiquitination"/>
    <property type="evidence" value="ECO:0007669"/>
    <property type="project" value="UniProtKB-UniPathway"/>
</dbReference>
<evidence type="ECO:0000256" key="1">
    <source>
        <dbReference type="ARBA" id="ARBA00002668"/>
    </source>
</evidence>
<evidence type="ECO:0000259" key="3">
    <source>
        <dbReference type="PROSITE" id="PS50097"/>
    </source>
</evidence>
<dbReference type="PANTHER" id="PTHR47274">
    <property type="entry name" value="BTB/POZ DOMAIN CONTAINING PROTEIN, EXPRESSED-RELATED"/>
    <property type="match status" value="1"/>
</dbReference>
<dbReference type="AlphaFoldDB" id="V4P0E6"/>
<feature type="non-terminal residue" evidence="4">
    <location>
        <position position="1"/>
    </location>
</feature>
<evidence type="ECO:0000256" key="2">
    <source>
        <dbReference type="ARBA" id="ARBA00004906"/>
    </source>
</evidence>
<sequence length="194" mass="21906">SMTKETGNKMDFFGGLMEAFKEQRHVDVWLKAGDQTDAIPAHKLILAARSKVFRNILEADDRKASSKETITLSEMTKGELETFLEFMYNGSLPDTKLVQHVHSLYLAAEKYEIPYLQATCRSQIIDSIDSSSAFDVLDLAEIHSDEILEGAVSEFISSNMEEIAFSSKFLSFVESNPALTVQTIRDHFDKLRNE</sequence>
<dbReference type="OMA" id="FISSNME"/>
<dbReference type="CDD" id="cd18186">
    <property type="entry name" value="BTB_POZ_ZBTB_KLHL-like"/>
    <property type="match status" value="1"/>
</dbReference>
<comment type="function">
    <text evidence="1">May act as a substrate-specific adapter of an E3 ubiquitin-protein ligase complex (CUL3-RBX1-BTB) which mediates the ubiquitination and subsequent proteasomal degradation of target proteins.</text>
</comment>
<dbReference type="eggNOG" id="KOG1987">
    <property type="taxonomic scope" value="Eukaryota"/>
</dbReference>
<dbReference type="PROSITE" id="PS50097">
    <property type="entry name" value="BTB"/>
    <property type="match status" value="1"/>
</dbReference>
<evidence type="ECO:0000313" key="5">
    <source>
        <dbReference type="Proteomes" id="UP000030689"/>
    </source>
</evidence>
<organism evidence="4 5">
    <name type="scientific">Eutrema salsugineum</name>
    <name type="common">Saltwater cress</name>
    <name type="synonym">Sisymbrium salsugineum</name>
    <dbReference type="NCBI Taxonomy" id="72664"/>
    <lineage>
        <taxon>Eukaryota</taxon>
        <taxon>Viridiplantae</taxon>
        <taxon>Streptophyta</taxon>
        <taxon>Embryophyta</taxon>
        <taxon>Tracheophyta</taxon>
        <taxon>Spermatophyta</taxon>
        <taxon>Magnoliopsida</taxon>
        <taxon>eudicotyledons</taxon>
        <taxon>Gunneridae</taxon>
        <taxon>Pentapetalae</taxon>
        <taxon>rosids</taxon>
        <taxon>malvids</taxon>
        <taxon>Brassicales</taxon>
        <taxon>Brassicaceae</taxon>
        <taxon>Eutremeae</taxon>
        <taxon>Eutrema</taxon>
    </lineage>
</organism>